<dbReference type="Gene3D" id="3.90.226.10">
    <property type="entry name" value="2-enoyl-CoA Hydratase, Chain A, domain 1"/>
    <property type="match status" value="1"/>
</dbReference>
<dbReference type="PANTHER" id="PTHR43602:SF1">
    <property type="entry name" value="ENOYL-COA HYDRATASE DOMAIN-CONTAINING PROTEIN 3, MITOCHONDRIAL"/>
    <property type="match status" value="1"/>
</dbReference>
<evidence type="ECO:0000256" key="5">
    <source>
        <dbReference type="ARBA" id="ARBA00037410"/>
    </source>
</evidence>
<organism evidence="7 8">
    <name type="scientific">Usitatibacter rugosus</name>
    <dbReference type="NCBI Taxonomy" id="2732067"/>
    <lineage>
        <taxon>Bacteria</taxon>
        <taxon>Pseudomonadati</taxon>
        <taxon>Pseudomonadota</taxon>
        <taxon>Betaproteobacteria</taxon>
        <taxon>Nitrosomonadales</taxon>
        <taxon>Usitatibacteraceae</taxon>
        <taxon>Usitatibacter</taxon>
    </lineage>
</organism>
<keyword evidence="7" id="KW-0456">Lyase</keyword>
<comment type="similarity">
    <text evidence="1">Belongs to the enoyl-CoA hydratase/isomerase family.</text>
</comment>
<keyword evidence="3" id="KW-0809">Transit peptide</keyword>
<evidence type="ECO:0000256" key="4">
    <source>
        <dbReference type="ARBA" id="ARBA00023098"/>
    </source>
</evidence>
<dbReference type="SUPFAM" id="SSF52096">
    <property type="entry name" value="ClpP/crotonase"/>
    <property type="match status" value="1"/>
</dbReference>
<dbReference type="Gene3D" id="1.10.12.10">
    <property type="entry name" value="Lyase 2-enoyl-coa Hydratase, Chain A, domain 2"/>
    <property type="match status" value="1"/>
</dbReference>
<dbReference type="CDD" id="cd06558">
    <property type="entry name" value="crotonase-like"/>
    <property type="match status" value="1"/>
</dbReference>
<accession>A0A6M4GWC0</accession>
<dbReference type="InterPro" id="IPR001753">
    <property type="entry name" value="Enoyl-CoA_hydra/iso"/>
</dbReference>
<dbReference type="Pfam" id="PF00378">
    <property type="entry name" value="ECH_1"/>
    <property type="match status" value="1"/>
</dbReference>
<evidence type="ECO:0000256" key="3">
    <source>
        <dbReference type="ARBA" id="ARBA00022946"/>
    </source>
</evidence>
<name>A0A6M4GWC0_9PROT</name>
<dbReference type="NCBIfam" id="NF006008">
    <property type="entry name" value="PRK08139.1"/>
    <property type="match status" value="1"/>
</dbReference>
<keyword evidence="2" id="KW-0276">Fatty acid metabolism</keyword>
<evidence type="ECO:0000256" key="6">
    <source>
        <dbReference type="ARBA" id="ARBA00040545"/>
    </source>
</evidence>
<sequence length="267" mass="28183">MGAIMTRMDDRSDSGLLARVEDGVATLTLNRPRQFNALSSAMLAALHSELDKLATDESVRVVVITGSGSAFCSGHDLKEMHGASPETVAALFASCSAMMQKLIALPQPVIAAVNGLATAAGCQLVAQCDLAIAADNARFAVSGINLGLFCSTPAVALTRNVSRKRAAEMLFTGEFIEAETALDWGLVNRVEPAALLMESVREYASTLKARPRASLASGKALFYRQLEAGMRAAYEEASRAIASDMGSAEAREGVDAFLGKRPPSWKA</sequence>
<dbReference type="InterPro" id="IPR029045">
    <property type="entry name" value="ClpP/crotonase-like_dom_sf"/>
</dbReference>
<proteinExistence type="inferred from homology"/>
<protein>
    <recommendedName>
        <fullName evidence="6">Enoyl-CoA hydratase domain-containing protein 3, mitochondrial</fullName>
    </recommendedName>
</protein>
<evidence type="ECO:0000313" key="8">
    <source>
        <dbReference type="Proteomes" id="UP000501534"/>
    </source>
</evidence>
<keyword evidence="4" id="KW-0443">Lipid metabolism</keyword>
<evidence type="ECO:0000256" key="1">
    <source>
        <dbReference type="ARBA" id="ARBA00005254"/>
    </source>
</evidence>
<dbReference type="InterPro" id="IPR052377">
    <property type="entry name" value="Mitochondrial_ECH-domain"/>
</dbReference>
<reference evidence="7 8" key="1">
    <citation type="submission" date="2020-04" db="EMBL/GenBank/DDBJ databases">
        <title>Usitatibacter rugosus gen. nov., sp. nov. and Usitatibacter palustris sp. nov., novel members of Usitatibacteraceae fam. nov. within the order Nitrosomonadales isolated from soil.</title>
        <authorList>
            <person name="Huber K.J."/>
            <person name="Neumann-Schaal M."/>
            <person name="Geppert A."/>
            <person name="Luckner M."/>
            <person name="Wanner G."/>
            <person name="Overmann J."/>
        </authorList>
    </citation>
    <scope>NUCLEOTIDE SEQUENCE [LARGE SCALE GENOMIC DNA]</scope>
    <source>
        <strain evidence="7 8">0125_3</strain>
    </source>
</reference>
<dbReference type="EMBL" id="CP053069">
    <property type="protein sequence ID" value="QJR10794.1"/>
    <property type="molecule type" value="Genomic_DNA"/>
</dbReference>
<gene>
    <name evidence="7" type="primary">paaF</name>
    <name evidence="7" type="ORF">DSM104443_01863</name>
</gene>
<dbReference type="GO" id="GO:0016836">
    <property type="term" value="F:hydro-lyase activity"/>
    <property type="evidence" value="ECO:0007669"/>
    <property type="project" value="TreeGrafter"/>
</dbReference>
<evidence type="ECO:0000256" key="2">
    <source>
        <dbReference type="ARBA" id="ARBA00022832"/>
    </source>
</evidence>
<dbReference type="Proteomes" id="UP000501534">
    <property type="component" value="Chromosome"/>
</dbReference>
<keyword evidence="8" id="KW-1185">Reference proteome</keyword>
<dbReference type="AlphaFoldDB" id="A0A6M4GWC0"/>
<dbReference type="PANTHER" id="PTHR43602">
    <property type="match status" value="1"/>
</dbReference>
<evidence type="ECO:0000313" key="7">
    <source>
        <dbReference type="EMBL" id="QJR10794.1"/>
    </source>
</evidence>
<dbReference type="KEGG" id="uru:DSM104443_01863"/>
<dbReference type="InterPro" id="IPR014748">
    <property type="entry name" value="Enoyl-CoA_hydra_C"/>
</dbReference>
<dbReference type="GO" id="GO:0006631">
    <property type="term" value="P:fatty acid metabolic process"/>
    <property type="evidence" value="ECO:0007669"/>
    <property type="project" value="UniProtKB-KW"/>
</dbReference>
<comment type="function">
    <text evidence="5">May play a role in fatty acid biosynthesis and insulin sensitivity.</text>
</comment>